<sequence>MKPISLPVVFALLLCPGFADAGFHNDTLNANRWRLPVSNWGVFGFGASWRVPEHRYLFGCGPWLGAIVGSDTLVTVGYNPNSGGSEMCPGDSLGSGDPEVMVYVSGKHWPPPQSRFPAAPQSRLSDQDVWTLYNDFDADAHVAPGRPLRVQVYLTGYAWRMWWVRDIVFLQFVLQNHSGATLSRLHLGIALDADIGSAPDDNMSGLLLHEWVRGSGPDSIYVDHLAYCHDRDHQEPGWDSVGAVGVLFLRSPGPRRLTAARRLTTELDPVTDQQQFLTLAGYDYRTGDYSPFDTGAAEPGIQRLLVASGPFALAPGSSDTAVIAIVVSASRPMEYGLAQLVKAAELLYSGIEEAPESPHPGRFSAQPNPFRNKVTFHAGSSSARLVEVFDTAGRLVAAAKLQQGQAGWQPGPALSPGIYIARCGHHRLKLVKTGPAP</sequence>
<comment type="caution">
    <text evidence="2">The sequence shown here is derived from an EMBL/GenBank/DDBJ whole genome shotgun (WGS) entry which is preliminary data.</text>
</comment>
<dbReference type="NCBIfam" id="TIGR04183">
    <property type="entry name" value="Por_Secre_tail"/>
    <property type="match status" value="1"/>
</dbReference>
<accession>A0A7C4GI59</accession>
<keyword evidence="1" id="KW-0732">Signal</keyword>
<evidence type="ECO:0000256" key="1">
    <source>
        <dbReference type="SAM" id="SignalP"/>
    </source>
</evidence>
<organism evidence="2">
    <name type="scientific">candidate division WOR-3 bacterium</name>
    <dbReference type="NCBI Taxonomy" id="2052148"/>
    <lineage>
        <taxon>Bacteria</taxon>
        <taxon>Bacteria division WOR-3</taxon>
    </lineage>
</organism>
<proteinExistence type="predicted"/>
<feature type="chain" id="PRO_5027662795" evidence="1">
    <location>
        <begin position="22"/>
        <end position="437"/>
    </location>
</feature>
<evidence type="ECO:0000313" key="2">
    <source>
        <dbReference type="EMBL" id="HGK27799.1"/>
    </source>
</evidence>
<feature type="signal peptide" evidence="1">
    <location>
        <begin position="1"/>
        <end position="21"/>
    </location>
</feature>
<dbReference type="EMBL" id="DSUT01000043">
    <property type="protein sequence ID" value="HGK27799.1"/>
    <property type="molecule type" value="Genomic_DNA"/>
</dbReference>
<gene>
    <name evidence="2" type="ORF">ENS41_02460</name>
</gene>
<reference evidence="2" key="1">
    <citation type="journal article" date="2020" name="mSystems">
        <title>Genome- and Community-Level Interaction Insights into Carbon Utilization and Element Cycling Functions of Hydrothermarchaeota in Hydrothermal Sediment.</title>
        <authorList>
            <person name="Zhou Z."/>
            <person name="Liu Y."/>
            <person name="Xu W."/>
            <person name="Pan J."/>
            <person name="Luo Z.H."/>
            <person name="Li M."/>
        </authorList>
    </citation>
    <scope>NUCLEOTIDE SEQUENCE [LARGE SCALE GENOMIC DNA]</scope>
    <source>
        <strain evidence="2">SpSt-488</strain>
    </source>
</reference>
<name>A0A7C4GI59_UNCW3</name>
<protein>
    <submittedName>
        <fullName evidence="2">T9SS type A sorting domain-containing protein</fullName>
    </submittedName>
</protein>
<dbReference type="InterPro" id="IPR026444">
    <property type="entry name" value="Secre_tail"/>
</dbReference>
<dbReference type="AlphaFoldDB" id="A0A7C4GI59"/>